<organism evidence="1 2">
    <name type="scientific">Lentinus brumalis</name>
    <dbReference type="NCBI Taxonomy" id="2498619"/>
    <lineage>
        <taxon>Eukaryota</taxon>
        <taxon>Fungi</taxon>
        <taxon>Dikarya</taxon>
        <taxon>Basidiomycota</taxon>
        <taxon>Agaricomycotina</taxon>
        <taxon>Agaricomycetes</taxon>
        <taxon>Polyporales</taxon>
        <taxon>Polyporaceae</taxon>
        <taxon>Lentinus</taxon>
    </lineage>
</organism>
<dbReference type="Proteomes" id="UP000256964">
    <property type="component" value="Unassembled WGS sequence"/>
</dbReference>
<name>A0A371D1B6_9APHY</name>
<gene>
    <name evidence="1" type="ORF">OH76DRAFT_886751</name>
</gene>
<dbReference type="AlphaFoldDB" id="A0A371D1B6"/>
<dbReference type="EMBL" id="KZ857428">
    <property type="protein sequence ID" value="RDX46336.1"/>
    <property type="molecule type" value="Genomic_DNA"/>
</dbReference>
<proteinExistence type="predicted"/>
<evidence type="ECO:0000313" key="1">
    <source>
        <dbReference type="EMBL" id="RDX46336.1"/>
    </source>
</evidence>
<evidence type="ECO:0000313" key="2">
    <source>
        <dbReference type="Proteomes" id="UP000256964"/>
    </source>
</evidence>
<sequence>MSLVSLIVPSVSGSSLLSQIPLCPEVHSGPCAPGPARCLVRCAIPIFPSPRGASNDSVVSLFAYTYTCRRIYTVREFAASRVPDTTFGTYIHAARRWPWARISIIPTCIPAWTGARGDGRVGGYPRVPLGVDLEYVRM</sequence>
<accession>A0A371D1B6</accession>
<keyword evidence="2" id="KW-1185">Reference proteome</keyword>
<reference evidence="1 2" key="1">
    <citation type="journal article" date="2018" name="Biotechnol. Biofuels">
        <title>Integrative visual omics of the white-rot fungus Polyporus brumalis exposes the biotechnological potential of its oxidative enzymes for delignifying raw plant biomass.</title>
        <authorList>
            <person name="Miyauchi S."/>
            <person name="Rancon A."/>
            <person name="Drula E."/>
            <person name="Hage H."/>
            <person name="Chaduli D."/>
            <person name="Favel A."/>
            <person name="Grisel S."/>
            <person name="Henrissat B."/>
            <person name="Herpoel-Gimbert I."/>
            <person name="Ruiz-Duenas F.J."/>
            <person name="Chevret D."/>
            <person name="Hainaut M."/>
            <person name="Lin J."/>
            <person name="Wang M."/>
            <person name="Pangilinan J."/>
            <person name="Lipzen A."/>
            <person name="Lesage-Meessen L."/>
            <person name="Navarro D."/>
            <person name="Riley R."/>
            <person name="Grigoriev I.V."/>
            <person name="Zhou S."/>
            <person name="Raouche S."/>
            <person name="Rosso M.N."/>
        </authorList>
    </citation>
    <scope>NUCLEOTIDE SEQUENCE [LARGE SCALE GENOMIC DNA]</scope>
    <source>
        <strain evidence="1 2">BRFM 1820</strain>
    </source>
</reference>
<protein>
    <submittedName>
        <fullName evidence="1">Uncharacterized protein</fullName>
    </submittedName>
</protein>